<evidence type="ECO:0000313" key="3">
    <source>
        <dbReference type="Proteomes" id="UP000472272"/>
    </source>
</evidence>
<dbReference type="Pfam" id="PF10262">
    <property type="entry name" value="Rdx"/>
    <property type="match status" value="1"/>
</dbReference>
<evidence type="ECO:0000313" key="2">
    <source>
        <dbReference type="Ensembl" id="ENSPMRP00000013149.1"/>
    </source>
</evidence>
<dbReference type="PANTHER" id="PTHR15124">
    <property type="entry name" value="SELENOPROTEIN W"/>
    <property type="match status" value="1"/>
</dbReference>
<keyword evidence="3" id="KW-1185">Reference proteome</keyword>
<dbReference type="InterPro" id="IPR036249">
    <property type="entry name" value="Thioredoxin-like_sf"/>
</dbReference>
<dbReference type="InterPro" id="IPR051441">
    <property type="entry name" value="SelW_related"/>
</dbReference>
<gene>
    <name evidence="2" type="primary">SELENOW</name>
</gene>
<dbReference type="Ensembl" id="ENSPMRT00000014035.1">
    <property type="protein sequence ID" value="ENSPMRP00000013149.1"/>
    <property type="gene ID" value="ENSPMRG00000008798.1"/>
</dbReference>
<name>A0A670INP1_PODMU</name>
<reference evidence="2" key="3">
    <citation type="submission" date="2025-09" db="UniProtKB">
        <authorList>
            <consortium name="Ensembl"/>
        </authorList>
    </citation>
    <scope>IDENTIFICATION</scope>
</reference>
<dbReference type="GO" id="GO:0005829">
    <property type="term" value="C:cytosol"/>
    <property type="evidence" value="ECO:0007669"/>
    <property type="project" value="TreeGrafter"/>
</dbReference>
<dbReference type="PANTHER" id="PTHR15124:SF18">
    <property type="entry name" value="SELENOPROTEIN W"/>
    <property type="match status" value="1"/>
</dbReference>
<sequence length="145" mass="16219">MRKREDGEEGGFSHFPPPLLSWSQWSRPNVEIKASLLQGSEVERWRPELRVRTATSLLLVRAAGSSRRHACQNQGGVLYQQLKKELEKEFPGKLEMTGEGTRESTGWFEVTVAGKLVHSKKNGDGFVDDSAKLKKIIMAIKAALV</sequence>
<dbReference type="Gene3D" id="3.40.30.10">
    <property type="entry name" value="Glutaredoxin"/>
    <property type="match status" value="1"/>
</dbReference>
<proteinExistence type="predicted"/>
<dbReference type="SUPFAM" id="SSF52833">
    <property type="entry name" value="Thioredoxin-like"/>
    <property type="match status" value="1"/>
</dbReference>
<evidence type="ECO:0000256" key="1">
    <source>
        <dbReference type="ARBA" id="ARBA00023284"/>
    </source>
</evidence>
<dbReference type="AlphaFoldDB" id="A0A670INP1"/>
<dbReference type="InterPro" id="IPR011893">
    <property type="entry name" value="Selenoprotein_Rdx-typ"/>
</dbReference>
<reference evidence="2" key="2">
    <citation type="submission" date="2025-08" db="UniProtKB">
        <authorList>
            <consortium name="Ensembl"/>
        </authorList>
    </citation>
    <scope>IDENTIFICATION</scope>
</reference>
<keyword evidence="1" id="KW-0676">Redox-active center</keyword>
<accession>A0A670INP1</accession>
<organism evidence="2 3">
    <name type="scientific">Podarcis muralis</name>
    <name type="common">Wall lizard</name>
    <name type="synonym">Lacerta muralis</name>
    <dbReference type="NCBI Taxonomy" id="64176"/>
    <lineage>
        <taxon>Eukaryota</taxon>
        <taxon>Metazoa</taxon>
        <taxon>Chordata</taxon>
        <taxon>Craniata</taxon>
        <taxon>Vertebrata</taxon>
        <taxon>Euteleostomi</taxon>
        <taxon>Lepidosauria</taxon>
        <taxon>Squamata</taxon>
        <taxon>Bifurcata</taxon>
        <taxon>Unidentata</taxon>
        <taxon>Episquamata</taxon>
        <taxon>Laterata</taxon>
        <taxon>Lacertibaenia</taxon>
        <taxon>Lacertidae</taxon>
        <taxon>Podarcis</taxon>
    </lineage>
</organism>
<dbReference type="NCBIfam" id="TIGR02174">
    <property type="entry name" value="CXXU_selWTH"/>
    <property type="match status" value="1"/>
</dbReference>
<reference evidence="2 3" key="1">
    <citation type="journal article" date="2019" name="Proc. Natl. Acad. Sci. U.S.A.">
        <title>Regulatory changes in pterin and carotenoid genes underlie balanced color polymorphisms in the wall lizard.</title>
        <authorList>
            <person name="Andrade P."/>
            <person name="Pinho C."/>
            <person name="Perez I de Lanuza G."/>
            <person name="Afonso S."/>
            <person name="Brejcha J."/>
            <person name="Rubin C.J."/>
            <person name="Wallerman O."/>
            <person name="Pereira P."/>
            <person name="Sabatino S.J."/>
            <person name="Bellati A."/>
            <person name="Pellitteri-Rosa D."/>
            <person name="Bosakova Z."/>
            <person name="Bunikis I."/>
            <person name="Carretero M.A."/>
            <person name="Feiner N."/>
            <person name="Marsik P."/>
            <person name="Pauperio F."/>
            <person name="Salvi D."/>
            <person name="Soler L."/>
            <person name="While G.M."/>
            <person name="Uller T."/>
            <person name="Font E."/>
            <person name="Andersson L."/>
            <person name="Carneiro M."/>
        </authorList>
    </citation>
    <scope>NUCLEOTIDE SEQUENCE</scope>
</reference>
<dbReference type="GeneTree" id="ENSGT00940000161069"/>
<protein>
    <submittedName>
        <fullName evidence="2">Selenoprotein W</fullName>
    </submittedName>
</protein>
<dbReference type="Proteomes" id="UP000472272">
    <property type="component" value="Chromosome 8"/>
</dbReference>